<dbReference type="GeneID" id="27722883"/>
<reference evidence="2 3" key="1">
    <citation type="journal article" date="2014" name="Genome Announc.">
        <title>Draft genome sequence of the pathogenic fungus Scedosporium apiospermum.</title>
        <authorList>
            <person name="Vandeputte P."/>
            <person name="Ghamrawi S."/>
            <person name="Rechenmann M."/>
            <person name="Iltis A."/>
            <person name="Giraud S."/>
            <person name="Fleury M."/>
            <person name="Thornton C."/>
            <person name="Delhaes L."/>
            <person name="Meyer W."/>
            <person name="Papon N."/>
            <person name="Bouchara J.P."/>
        </authorList>
    </citation>
    <scope>NUCLEOTIDE SEQUENCE [LARGE SCALE GENOMIC DNA]</scope>
    <source>
        <strain evidence="2 3">IHEM 14462</strain>
    </source>
</reference>
<dbReference type="EMBL" id="JOWA01000089">
    <property type="protein sequence ID" value="KEZ44067.1"/>
    <property type="molecule type" value="Genomic_DNA"/>
</dbReference>
<keyword evidence="3" id="KW-1185">Reference proteome</keyword>
<dbReference type="OrthoDB" id="4507347at2759"/>
<evidence type="ECO:0000313" key="2">
    <source>
        <dbReference type="EMBL" id="KEZ44067.1"/>
    </source>
</evidence>
<accession>A0A084G9Q5</accession>
<dbReference type="Proteomes" id="UP000028545">
    <property type="component" value="Unassembled WGS sequence"/>
</dbReference>
<dbReference type="KEGG" id="sapo:SAPIO_CDS3811"/>
<evidence type="ECO:0000313" key="3">
    <source>
        <dbReference type="Proteomes" id="UP000028545"/>
    </source>
</evidence>
<dbReference type="RefSeq" id="XP_016643866.1">
    <property type="nucleotide sequence ID" value="XM_016786523.1"/>
</dbReference>
<gene>
    <name evidence="2" type="ORF">SAPIO_CDS3811</name>
</gene>
<dbReference type="HOGENOM" id="CLU_852997_0_0_1"/>
<organism evidence="2 3">
    <name type="scientific">Pseudallescheria apiosperma</name>
    <name type="common">Scedosporium apiospermum</name>
    <dbReference type="NCBI Taxonomy" id="563466"/>
    <lineage>
        <taxon>Eukaryota</taxon>
        <taxon>Fungi</taxon>
        <taxon>Dikarya</taxon>
        <taxon>Ascomycota</taxon>
        <taxon>Pezizomycotina</taxon>
        <taxon>Sordariomycetes</taxon>
        <taxon>Hypocreomycetidae</taxon>
        <taxon>Microascales</taxon>
        <taxon>Microascaceae</taxon>
        <taxon>Scedosporium</taxon>
    </lineage>
</organism>
<dbReference type="GO" id="GO:0008237">
    <property type="term" value="F:metallopeptidase activity"/>
    <property type="evidence" value="ECO:0007669"/>
    <property type="project" value="InterPro"/>
</dbReference>
<dbReference type="AlphaFoldDB" id="A0A084G9Q5"/>
<comment type="caution">
    <text evidence="2">The sequence shown here is derived from an EMBL/GenBank/DDBJ whole genome shotgun (WGS) entry which is preliminary data.</text>
</comment>
<evidence type="ECO:0000256" key="1">
    <source>
        <dbReference type="SAM" id="MobiDB-lite"/>
    </source>
</evidence>
<proteinExistence type="predicted"/>
<feature type="region of interest" description="Disordered" evidence="1">
    <location>
        <begin position="266"/>
        <end position="305"/>
    </location>
</feature>
<name>A0A084G9Q5_PSEDA</name>
<evidence type="ECO:0008006" key="4">
    <source>
        <dbReference type="Google" id="ProtNLM"/>
    </source>
</evidence>
<protein>
    <recommendedName>
        <fullName evidence="4">Lysine-specific metallo-endopeptidase domain-containing protein</fullName>
    </recommendedName>
</protein>
<dbReference type="VEuPathDB" id="FungiDB:SAPIO_CDS3811"/>
<dbReference type="Gene3D" id="3.40.390.10">
    <property type="entry name" value="Collagenase (Catalytic Domain)"/>
    <property type="match status" value="1"/>
</dbReference>
<sequence length="326" mass="35786">MTGSEAQRAFLVEAFAHAQTLANMGLSNMAEGQSADATQAFEWLYGTTDVPMMRAAARLSLEGISQNASPVQGEPQGGDFETADVRVYCTHDRLREGTARAGGETRFFDTVTKEFLRAKFDCTRAMAWTIVPAEDQYPDTLQFCPWFLDYAMKQTAQFQGQFKPGKIGSMISKLKLDRLTTWALYTPIDLFQLFDKVIVHELAHTRRGREMDDVGGFSGYGWKNCRALSTQRGETSPHTNADSLALYASISALIRDGGMVREDGTFAKGPGGAGGADEGNEGEAVTKSGAEIPDENNEPEPFLEPLAVRRQVLQFNPSSLKGRPLF</sequence>
<dbReference type="InterPro" id="IPR024079">
    <property type="entry name" value="MetalloPept_cat_dom_sf"/>
</dbReference>